<evidence type="ECO:0000313" key="3">
    <source>
        <dbReference type="EMBL" id="KAH9521034.1"/>
    </source>
</evidence>
<organism evidence="3 4">
    <name type="scientific">Dermatophagoides farinae</name>
    <name type="common">American house dust mite</name>
    <dbReference type="NCBI Taxonomy" id="6954"/>
    <lineage>
        <taxon>Eukaryota</taxon>
        <taxon>Metazoa</taxon>
        <taxon>Ecdysozoa</taxon>
        <taxon>Arthropoda</taxon>
        <taxon>Chelicerata</taxon>
        <taxon>Arachnida</taxon>
        <taxon>Acari</taxon>
        <taxon>Acariformes</taxon>
        <taxon>Sarcoptiformes</taxon>
        <taxon>Astigmata</taxon>
        <taxon>Psoroptidia</taxon>
        <taxon>Analgoidea</taxon>
        <taxon>Pyroglyphidae</taxon>
        <taxon>Dermatophagoidinae</taxon>
        <taxon>Dermatophagoides</taxon>
    </lineage>
</organism>
<proteinExistence type="predicted"/>
<keyword evidence="2" id="KW-1133">Transmembrane helix</keyword>
<feature type="transmembrane region" description="Helical" evidence="2">
    <location>
        <begin position="12"/>
        <end position="35"/>
    </location>
</feature>
<name>A0A922L5U3_DERFA</name>
<reference evidence="3" key="1">
    <citation type="submission" date="2013-05" db="EMBL/GenBank/DDBJ databases">
        <authorList>
            <person name="Yim A.K.Y."/>
            <person name="Chan T.F."/>
            <person name="Ji K.M."/>
            <person name="Liu X.Y."/>
            <person name="Zhou J.W."/>
            <person name="Li R.Q."/>
            <person name="Yang K.Y."/>
            <person name="Li J."/>
            <person name="Li M."/>
            <person name="Law P.T.W."/>
            <person name="Wu Y.L."/>
            <person name="Cai Z.L."/>
            <person name="Qin H."/>
            <person name="Bao Y."/>
            <person name="Leung R.K.K."/>
            <person name="Ng P.K.S."/>
            <person name="Zou J."/>
            <person name="Zhong X.J."/>
            <person name="Ran P.X."/>
            <person name="Zhong N.S."/>
            <person name="Liu Z.G."/>
            <person name="Tsui S.K.W."/>
        </authorList>
    </citation>
    <scope>NUCLEOTIDE SEQUENCE</scope>
    <source>
        <strain evidence="3">Derf</strain>
        <tissue evidence="3">Whole organism</tissue>
    </source>
</reference>
<keyword evidence="4" id="KW-1185">Reference proteome</keyword>
<dbReference type="EMBL" id="ASGP02000002">
    <property type="protein sequence ID" value="KAH9521034.1"/>
    <property type="molecule type" value="Genomic_DNA"/>
</dbReference>
<feature type="non-terminal residue" evidence="3">
    <location>
        <position position="1"/>
    </location>
</feature>
<reference evidence="3" key="2">
    <citation type="journal article" date="2022" name="Res Sq">
        <title>Comparative Genomics Reveals Insights into the Divergent Evolution of Astigmatic Mites and Household Pest Adaptations.</title>
        <authorList>
            <person name="Xiong Q."/>
            <person name="Wan A.T.-Y."/>
            <person name="Liu X.-Y."/>
            <person name="Fung C.S.-H."/>
            <person name="Xiao X."/>
            <person name="Malainual N."/>
            <person name="Hou J."/>
            <person name="Wang L."/>
            <person name="Wang M."/>
            <person name="Yang K."/>
            <person name="Cui Y."/>
            <person name="Leung E."/>
            <person name="Nong W."/>
            <person name="Shin S.-K."/>
            <person name="Au S."/>
            <person name="Jeong K.Y."/>
            <person name="Chew F.T."/>
            <person name="Hui J."/>
            <person name="Leung T.F."/>
            <person name="Tungtrongchitr A."/>
            <person name="Zhong N."/>
            <person name="Liu Z."/>
            <person name="Tsui S."/>
        </authorList>
    </citation>
    <scope>NUCLEOTIDE SEQUENCE</scope>
    <source>
        <strain evidence="3">Derf</strain>
        <tissue evidence="3">Whole organism</tissue>
    </source>
</reference>
<protein>
    <submittedName>
        <fullName evidence="3">Uncharacterized protein</fullName>
    </submittedName>
</protein>
<feature type="compositionally biased region" description="Basic and acidic residues" evidence="1">
    <location>
        <begin position="50"/>
        <end position="62"/>
    </location>
</feature>
<sequence>MPKIFILSLNAIALLSTMIGGMVGGFNFLVITTTLPPRLQCHRHRLGHAHSDHDHVEEDHRQLYSRKGGPKQNPDGATICFFDPGNATKCCHNSPIII</sequence>
<feature type="region of interest" description="Disordered" evidence="1">
    <location>
        <begin position="50"/>
        <end position="71"/>
    </location>
</feature>
<comment type="caution">
    <text evidence="3">The sequence shown here is derived from an EMBL/GenBank/DDBJ whole genome shotgun (WGS) entry which is preliminary data.</text>
</comment>
<evidence type="ECO:0000256" key="1">
    <source>
        <dbReference type="SAM" id="MobiDB-lite"/>
    </source>
</evidence>
<keyword evidence="2" id="KW-0472">Membrane</keyword>
<accession>A0A922L5U3</accession>
<dbReference type="AlphaFoldDB" id="A0A922L5U3"/>
<evidence type="ECO:0000313" key="4">
    <source>
        <dbReference type="Proteomes" id="UP000790347"/>
    </source>
</evidence>
<keyword evidence="2" id="KW-0812">Transmembrane</keyword>
<evidence type="ECO:0000256" key="2">
    <source>
        <dbReference type="SAM" id="Phobius"/>
    </source>
</evidence>
<dbReference type="Proteomes" id="UP000790347">
    <property type="component" value="Unassembled WGS sequence"/>
</dbReference>
<gene>
    <name evidence="3" type="ORF">DERF_004713</name>
</gene>